<evidence type="ECO:0000313" key="1">
    <source>
        <dbReference type="EMBL" id="KAJ7542937.1"/>
    </source>
</evidence>
<dbReference type="EMBL" id="CM055100">
    <property type="protein sequence ID" value="KAJ7542937.1"/>
    <property type="molecule type" value="Genomic_DNA"/>
</dbReference>
<evidence type="ECO:0000313" key="2">
    <source>
        <dbReference type="Proteomes" id="UP001162992"/>
    </source>
</evidence>
<comment type="caution">
    <text evidence="1">The sequence shown here is derived from an EMBL/GenBank/DDBJ whole genome shotgun (WGS) entry which is preliminary data.</text>
</comment>
<accession>A0ACC2CLQ9</accession>
<reference evidence="2" key="1">
    <citation type="journal article" date="2024" name="Proc. Natl. Acad. Sci. U.S.A.">
        <title>Extraordinary preservation of gene collinearity over three hundred million years revealed in homosporous lycophytes.</title>
        <authorList>
            <person name="Li C."/>
            <person name="Wickell D."/>
            <person name="Kuo L.Y."/>
            <person name="Chen X."/>
            <person name="Nie B."/>
            <person name="Liao X."/>
            <person name="Peng D."/>
            <person name="Ji J."/>
            <person name="Jenkins J."/>
            <person name="Williams M."/>
            <person name="Shu S."/>
            <person name="Plott C."/>
            <person name="Barry K."/>
            <person name="Rajasekar S."/>
            <person name="Grimwood J."/>
            <person name="Han X."/>
            <person name="Sun S."/>
            <person name="Hou Z."/>
            <person name="He W."/>
            <person name="Dai G."/>
            <person name="Sun C."/>
            <person name="Schmutz J."/>
            <person name="Leebens-Mack J.H."/>
            <person name="Li F.W."/>
            <person name="Wang L."/>
        </authorList>
    </citation>
    <scope>NUCLEOTIDE SEQUENCE [LARGE SCALE GENOMIC DNA]</scope>
    <source>
        <strain evidence="2">cv. PW_Plant_1</strain>
    </source>
</reference>
<sequence length="359" mass="38963">MGGGAMLRSVAKLVSAATPERMVSPRCPPGVSDAVVRSNPFVASSSCQSAMVGSSVSCQPQASHTAASEMLLVEQEGWVFAGDEELHEHMVRDRLVFAKPPTRQEVEDATLELKNVLRLGIFVAPEIDAVRSYAVSYSAEDESISGEGRTTELSIADETSTSQSKTISPDENARQIFHSKEGMGQAGYLTEAFRLLLSKPSVQGVIMALAEDKAVWDAFSKNDAVKVFRSELQESQGVFDASACCVPAERPTQIISRFSNDGKIGLKMFGGEDSESVHESSFDSSAFLAKLFGKAKVAVSQFTEVLLDFIKSMFSYANKEFLRMEDNGTVDRTMKSCFALTVIVVAIVMVKRAGFFLKN</sequence>
<keyword evidence="2" id="KW-1185">Reference proteome</keyword>
<dbReference type="Proteomes" id="UP001162992">
    <property type="component" value="Chromosome 9"/>
</dbReference>
<name>A0ACC2CLQ9_DIPCM</name>
<protein>
    <submittedName>
        <fullName evidence="1">Uncharacterized protein</fullName>
    </submittedName>
</protein>
<proteinExistence type="predicted"/>
<gene>
    <name evidence="1" type="ORF">O6H91_09G018400</name>
</gene>
<organism evidence="1 2">
    <name type="scientific">Diphasiastrum complanatum</name>
    <name type="common">Issler's clubmoss</name>
    <name type="synonym">Lycopodium complanatum</name>
    <dbReference type="NCBI Taxonomy" id="34168"/>
    <lineage>
        <taxon>Eukaryota</taxon>
        <taxon>Viridiplantae</taxon>
        <taxon>Streptophyta</taxon>
        <taxon>Embryophyta</taxon>
        <taxon>Tracheophyta</taxon>
        <taxon>Lycopodiopsida</taxon>
        <taxon>Lycopodiales</taxon>
        <taxon>Lycopodiaceae</taxon>
        <taxon>Lycopodioideae</taxon>
        <taxon>Diphasiastrum</taxon>
    </lineage>
</organism>